<comment type="caution">
    <text evidence="1">The sequence shown here is derived from an EMBL/GenBank/DDBJ whole genome shotgun (WGS) entry which is preliminary data.</text>
</comment>
<sequence length="381" mass="42599">MLPRPPELHDAASRASSEEFPAQPDSRYHDPLLEWSQGFDMTLPFDGQDGPLPYLQDADPYGIDSAWLAAEQSHTESRIFCSPCDCQAAGATKGSIKAKSTSWHELETTNVVDTQADPREYASFTPDSETTVWEPVPSGSKSTRQRKTSKRAAVPEAPSGDHHSAETRENGDDLLAFPFQHPRRPMCGDVFYTICHPSPQHEFHYRRSMNVCVEAAADIVHSCNRGDNRFVSLTHCRQRCVRVGRRPADECFGEPLFTNCARQDVVSNWWFFDGRKCTPWNFPSGGCPANDSAVFRTAEECRRQCVTAGLGSSPCRLPGAVACERQHLKYPFFADLSVRDGLFRCLRSSPDVLRDRRCLTGSNRFRTLEACKVTCQKAPTA</sequence>
<proteinExistence type="predicted"/>
<dbReference type="Proteomes" id="UP000821845">
    <property type="component" value="Chromosome 4"/>
</dbReference>
<accession>A0ACB7SHT4</accession>
<reference evidence="1" key="1">
    <citation type="submission" date="2020-05" db="EMBL/GenBank/DDBJ databases">
        <title>Large-scale comparative analyses of tick genomes elucidate their genetic diversity and vector capacities.</title>
        <authorList>
            <person name="Jia N."/>
            <person name="Wang J."/>
            <person name="Shi W."/>
            <person name="Du L."/>
            <person name="Sun Y."/>
            <person name="Zhan W."/>
            <person name="Jiang J."/>
            <person name="Wang Q."/>
            <person name="Zhang B."/>
            <person name="Ji P."/>
            <person name="Sakyi L.B."/>
            <person name="Cui X."/>
            <person name="Yuan T."/>
            <person name="Jiang B."/>
            <person name="Yang W."/>
            <person name="Lam T.T.-Y."/>
            <person name="Chang Q."/>
            <person name="Ding S."/>
            <person name="Wang X."/>
            <person name="Zhu J."/>
            <person name="Ruan X."/>
            <person name="Zhao L."/>
            <person name="Wei J."/>
            <person name="Que T."/>
            <person name="Du C."/>
            <person name="Cheng J."/>
            <person name="Dai P."/>
            <person name="Han X."/>
            <person name="Huang E."/>
            <person name="Gao Y."/>
            <person name="Liu J."/>
            <person name="Shao H."/>
            <person name="Ye R."/>
            <person name="Li L."/>
            <person name="Wei W."/>
            <person name="Wang X."/>
            <person name="Wang C."/>
            <person name="Yang T."/>
            <person name="Huo Q."/>
            <person name="Li W."/>
            <person name="Guo W."/>
            <person name="Chen H."/>
            <person name="Zhou L."/>
            <person name="Ni X."/>
            <person name="Tian J."/>
            <person name="Zhou Y."/>
            <person name="Sheng Y."/>
            <person name="Liu T."/>
            <person name="Pan Y."/>
            <person name="Xia L."/>
            <person name="Li J."/>
            <person name="Zhao F."/>
            <person name="Cao W."/>
        </authorList>
    </citation>
    <scope>NUCLEOTIDE SEQUENCE</scope>
    <source>
        <strain evidence="1">Hyas-2018</strain>
    </source>
</reference>
<keyword evidence="2" id="KW-1185">Reference proteome</keyword>
<evidence type="ECO:0000313" key="2">
    <source>
        <dbReference type="Proteomes" id="UP000821845"/>
    </source>
</evidence>
<protein>
    <submittedName>
        <fullName evidence="1">Uncharacterized protein</fullName>
    </submittedName>
</protein>
<evidence type="ECO:0000313" key="1">
    <source>
        <dbReference type="EMBL" id="KAH6934130.1"/>
    </source>
</evidence>
<organism evidence="1 2">
    <name type="scientific">Hyalomma asiaticum</name>
    <name type="common">Tick</name>
    <dbReference type="NCBI Taxonomy" id="266040"/>
    <lineage>
        <taxon>Eukaryota</taxon>
        <taxon>Metazoa</taxon>
        <taxon>Ecdysozoa</taxon>
        <taxon>Arthropoda</taxon>
        <taxon>Chelicerata</taxon>
        <taxon>Arachnida</taxon>
        <taxon>Acari</taxon>
        <taxon>Parasitiformes</taxon>
        <taxon>Ixodida</taxon>
        <taxon>Ixodoidea</taxon>
        <taxon>Ixodidae</taxon>
        <taxon>Hyalomminae</taxon>
        <taxon>Hyalomma</taxon>
    </lineage>
</organism>
<gene>
    <name evidence="1" type="ORF">HPB50_020668</name>
</gene>
<name>A0ACB7SHT4_HYAAI</name>
<dbReference type="EMBL" id="CM023484">
    <property type="protein sequence ID" value="KAH6934130.1"/>
    <property type="molecule type" value="Genomic_DNA"/>
</dbReference>